<sequence length="85" mass="9360">MICGDQSRSSVPVWPAEKWSSVGSHSPPLFPLRPGGPAWTDSRTLHLRQSWVVQDPDSSNSHYGHTSSGHTWHLVVEGSMLGKLE</sequence>
<name>A0A9D4QSZ4_DREPO</name>
<proteinExistence type="predicted"/>
<organism evidence="1 2">
    <name type="scientific">Dreissena polymorpha</name>
    <name type="common">Zebra mussel</name>
    <name type="synonym">Mytilus polymorpha</name>
    <dbReference type="NCBI Taxonomy" id="45954"/>
    <lineage>
        <taxon>Eukaryota</taxon>
        <taxon>Metazoa</taxon>
        <taxon>Spiralia</taxon>
        <taxon>Lophotrochozoa</taxon>
        <taxon>Mollusca</taxon>
        <taxon>Bivalvia</taxon>
        <taxon>Autobranchia</taxon>
        <taxon>Heteroconchia</taxon>
        <taxon>Euheterodonta</taxon>
        <taxon>Imparidentia</taxon>
        <taxon>Neoheterodontei</taxon>
        <taxon>Myida</taxon>
        <taxon>Dreissenoidea</taxon>
        <taxon>Dreissenidae</taxon>
        <taxon>Dreissena</taxon>
    </lineage>
</organism>
<evidence type="ECO:0000313" key="1">
    <source>
        <dbReference type="EMBL" id="KAH3841517.1"/>
    </source>
</evidence>
<protein>
    <submittedName>
        <fullName evidence="1">Uncharacterized protein</fullName>
    </submittedName>
</protein>
<gene>
    <name evidence="1" type="ORF">DPMN_114982</name>
</gene>
<reference evidence="1" key="2">
    <citation type="submission" date="2020-11" db="EMBL/GenBank/DDBJ databases">
        <authorList>
            <person name="McCartney M.A."/>
            <person name="Auch B."/>
            <person name="Kono T."/>
            <person name="Mallez S."/>
            <person name="Becker A."/>
            <person name="Gohl D.M."/>
            <person name="Silverstein K.A.T."/>
            <person name="Koren S."/>
            <person name="Bechman K.B."/>
            <person name="Herman A."/>
            <person name="Abrahante J.E."/>
            <person name="Garbe J."/>
        </authorList>
    </citation>
    <scope>NUCLEOTIDE SEQUENCE</scope>
    <source>
        <strain evidence="1">Duluth1</strain>
        <tissue evidence="1">Whole animal</tissue>
    </source>
</reference>
<evidence type="ECO:0000313" key="2">
    <source>
        <dbReference type="Proteomes" id="UP000828390"/>
    </source>
</evidence>
<reference evidence="1" key="1">
    <citation type="journal article" date="2019" name="bioRxiv">
        <title>The Genome of the Zebra Mussel, Dreissena polymorpha: A Resource for Invasive Species Research.</title>
        <authorList>
            <person name="McCartney M.A."/>
            <person name="Auch B."/>
            <person name="Kono T."/>
            <person name="Mallez S."/>
            <person name="Zhang Y."/>
            <person name="Obille A."/>
            <person name="Becker A."/>
            <person name="Abrahante J.E."/>
            <person name="Garbe J."/>
            <person name="Badalamenti J.P."/>
            <person name="Herman A."/>
            <person name="Mangelson H."/>
            <person name="Liachko I."/>
            <person name="Sullivan S."/>
            <person name="Sone E.D."/>
            <person name="Koren S."/>
            <person name="Silverstein K.A.T."/>
            <person name="Beckman K.B."/>
            <person name="Gohl D.M."/>
        </authorList>
    </citation>
    <scope>NUCLEOTIDE SEQUENCE</scope>
    <source>
        <strain evidence="1">Duluth1</strain>
        <tissue evidence="1">Whole animal</tissue>
    </source>
</reference>
<dbReference type="EMBL" id="JAIWYP010000004">
    <property type="protein sequence ID" value="KAH3841517.1"/>
    <property type="molecule type" value="Genomic_DNA"/>
</dbReference>
<accession>A0A9D4QSZ4</accession>
<dbReference type="AlphaFoldDB" id="A0A9D4QSZ4"/>
<keyword evidence="2" id="KW-1185">Reference proteome</keyword>
<comment type="caution">
    <text evidence="1">The sequence shown here is derived from an EMBL/GenBank/DDBJ whole genome shotgun (WGS) entry which is preliminary data.</text>
</comment>
<dbReference type="Proteomes" id="UP000828390">
    <property type="component" value="Unassembled WGS sequence"/>
</dbReference>